<evidence type="ECO:0000259" key="9">
    <source>
        <dbReference type="PROSITE" id="PS51755"/>
    </source>
</evidence>
<reference evidence="10 11" key="2">
    <citation type="journal article" date="2010" name="Stand. Genomic Sci.">
        <title>Complete genome sequence of Desulfohalobium retbaense type strain (HR(100)).</title>
        <authorList>
            <person name="Spring S."/>
            <person name="Nolan M."/>
            <person name="Lapidus A."/>
            <person name="Glavina Del Rio T."/>
            <person name="Copeland A."/>
            <person name="Tice H."/>
            <person name="Cheng J.F."/>
            <person name="Lucas S."/>
            <person name="Land M."/>
            <person name="Chen F."/>
            <person name="Bruce D."/>
            <person name="Goodwin L."/>
            <person name="Pitluck S."/>
            <person name="Ivanova N."/>
            <person name="Mavromatis K."/>
            <person name="Mikhailova N."/>
            <person name="Pati A."/>
            <person name="Chen A."/>
            <person name="Palaniappan K."/>
            <person name="Hauser L."/>
            <person name="Chang Y.J."/>
            <person name="Jeffries C.D."/>
            <person name="Munk C."/>
            <person name="Kiss H."/>
            <person name="Chain P."/>
            <person name="Han C."/>
            <person name="Brettin T."/>
            <person name="Detter J.C."/>
            <person name="Schuler E."/>
            <person name="Goker M."/>
            <person name="Rohde M."/>
            <person name="Bristow J."/>
            <person name="Eisen J.A."/>
            <person name="Markowitz V."/>
            <person name="Hugenholtz P."/>
            <person name="Kyrpides N.C."/>
            <person name="Klenk H.P."/>
        </authorList>
    </citation>
    <scope>NUCLEOTIDE SEQUENCE [LARGE SCALE GENOMIC DNA]</scope>
    <source>
        <strain evidence="11">ATCC 49802 / DSM 20745 / S 6022</strain>
    </source>
</reference>
<name>D1C556_SPHTD</name>
<dbReference type="Pfam" id="PF00486">
    <property type="entry name" value="Trans_reg_C"/>
    <property type="match status" value="1"/>
</dbReference>
<feature type="modified residue" description="4-aspartylphosphate" evidence="6">
    <location>
        <position position="58"/>
    </location>
</feature>
<dbReference type="InterPro" id="IPR011006">
    <property type="entry name" value="CheY-like_superfamily"/>
</dbReference>
<dbReference type="PANTHER" id="PTHR48111">
    <property type="entry name" value="REGULATOR OF RPOS"/>
    <property type="match status" value="1"/>
</dbReference>
<dbReference type="KEGG" id="sti:Sthe_1941"/>
<protein>
    <submittedName>
        <fullName evidence="10">Two component transcriptional regulator, winged helix family</fullName>
    </submittedName>
</protein>
<dbReference type="Gene3D" id="1.10.10.10">
    <property type="entry name" value="Winged helix-like DNA-binding domain superfamily/Winged helix DNA-binding domain"/>
    <property type="match status" value="1"/>
</dbReference>
<dbReference type="eggNOG" id="COG0745">
    <property type="taxonomic scope" value="Bacteria"/>
</dbReference>
<dbReference type="HOGENOM" id="CLU_000445_30_4_0"/>
<dbReference type="PROSITE" id="PS51755">
    <property type="entry name" value="OMPR_PHOB"/>
    <property type="match status" value="1"/>
</dbReference>
<dbReference type="EMBL" id="CP001823">
    <property type="protein sequence ID" value="ACZ39373.1"/>
    <property type="molecule type" value="Genomic_DNA"/>
</dbReference>
<dbReference type="FunFam" id="3.40.50.2300:FF:000001">
    <property type="entry name" value="DNA-binding response regulator PhoB"/>
    <property type="match status" value="1"/>
</dbReference>
<proteinExistence type="predicted"/>
<dbReference type="CDD" id="cd00383">
    <property type="entry name" value="trans_reg_C"/>
    <property type="match status" value="1"/>
</dbReference>
<keyword evidence="4 7" id="KW-0238">DNA-binding</keyword>
<sequence length="240" mass="26918">MPSSTHRATILVVEDEPRLVRLIESILRTADYRVLTAATGADALEMVALEAPDLILLDLLLPGDIDGFDVCRRVREFSDVPIIMLTARTQETDKLRGFELGADDYVTKPFSAKELLARVQAVLRRSRGFAAGPARLTVGDLVIDLAAHRVTRGGEDIHLTPTEFRLLVALARRPGRVIPHDQLLTEVWGAEYRDEVEYLRTYMRYLRQKLERNPTRPTHLLTEPGVGYVLAAEPENNDPA</sequence>
<evidence type="ECO:0000256" key="7">
    <source>
        <dbReference type="PROSITE-ProRule" id="PRU01091"/>
    </source>
</evidence>
<evidence type="ECO:0000313" key="11">
    <source>
        <dbReference type="Proteomes" id="UP000002027"/>
    </source>
</evidence>
<dbReference type="STRING" id="479434.Sthe_1941"/>
<dbReference type="SMART" id="SM00448">
    <property type="entry name" value="REC"/>
    <property type="match status" value="1"/>
</dbReference>
<dbReference type="GO" id="GO:0006355">
    <property type="term" value="P:regulation of DNA-templated transcription"/>
    <property type="evidence" value="ECO:0007669"/>
    <property type="project" value="InterPro"/>
</dbReference>
<dbReference type="Pfam" id="PF00072">
    <property type="entry name" value="Response_reg"/>
    <property type="match status" value="1"/>
</dbReference>
<keyword evidence="1 6" id="KW-0597">Phosphoprotein</keyword>
<dbReference type="Gene3D" id="6.10.250.690">
    <property type="match status" value="1"/>
</dbReference>
<dbReference type="Proteomes" id="UP000002027">
    <property type="component" value="Chromosome 1"/>
</dbReference>
<dbReference type="InParanoid" id="D1C556"/>
<dbReference type="RefSeq" id="WP_012872419.1">
    <property type="nucleotide sequence ID" value="NC_013523.1"/>
</dbReference>
<dbReference type="PROSITE" id="PS50110">
    <property type="entry name" value="RESPONSE_REGULATORY"/>
    <property type="match status" value="1"/>
</dbReference>
<accession>D1C556</accession>
<evidence type="ECO:0000256" key="4">
    <source>
        <dbReference type="ARBA" id="ARBA00023125"/>
    </source>
</evidence>
<evidence type="ECO:0000256" key="2">
    <source>
        <dbReference type="ARBA" id="ARBA00023012"/>
    </source>
</evidence>
<evidence type="ECO:0000256" key="6">
    <source>
        <dbReference type="PROSITE-ProRule" id="PRU00169"/>
    </source>
</evidence>
<dbReference type="GO" id="GO:0000976">
    <property type="term" value="F:transcription cis-regulatory region binding"/>
    <property type="evidence" value="ECO:0007669"/>
    <property type="project" value="TreeGrafter"/>
</dbReference>
<dbReference type="InterPro" id="IPR001867">
    <property type="entry name" value="OmpR/PhoB-type_DNA-bd"/>
</dbReference>
<organism evidence="10 11">
    <name type="scientific">Sphaerobacter thermophilus (strain ATCC 49802 / DSM 20745 / KCCM 41009 / NCIMB 13125 / S 6022)</name>
    <dbReference type="NCBI Taxonomy" id="479434"/>
    <lineage>
        <taxon>Bacteria</taxon>
        <taxon>Pseudomonadati</taxon>
        <taxon>Thermomicrobiota</taxon>
        <taxon>Thermomicrobia</taxon>
        <taxon>Sphaerobacterales</taxon>
        <taxon>Sphaerobacterineae</taxon>
        <taxon>Sphaerobacteraceae</taxon>
        <taxon>Sphaerobacter</taxon>
    </lineage>
</organism>
<dbReference type="PANTHER" id="PTHR48111:SF1">
    <property type="entry name" value="TWO-COMPONENT RESPONSE REGULATOR ORR33"/>
    <property type="match status" value="1"/>
</dbReference>
<evidence type="ECO:0000256" key="3">
    <source>
        <dbReference type="ARBA" id="ARBA00023015"/>
    </source>
</evidence>
<dbReference type="SUPFAM" id="SSF52172">
    <property type="entry name" value="CheY-like"/>
    <property type="match status" value="1"/>
</dbReference>
<keyword evidence="3" id="KW-0805">Transcription regulation</keyword>
<keyword evidence="5" id="KW-0804">Transcription</keyword>
<dbReference type="InterPro" id="IPR039420">
    <property type="entry name" value="WalR-like"/>
</dbReference>
<dbReference type="GO" id="GO:0005829">
    <property type="term" value="C:cytosol"/>
    <property type="evidence" value="ECO:0007669"/>
    <property type="project" value="TreeGrafter"/>
</dbReference>
<reference evidence="11" key="1">
    <citation type="submission" date="2009-11" db="EMBL/GenBank/DDBJ databases">
        <title>The complete chromosome 1 of Sphaerobacter thermophilus DSM 20745.</title>
        <authorList>
            <person name="Lucas S."/>
            <person name="Copeland A."/>
            <person name="Lapidus A."/>
            <person name="Glavina del Rio T."/>
            <person name="Dalin E."/>
            <person name="Tice H."/>
            <person name="Bruce D."/>
            <person name="Goodwin L."/>
            <person name="Pitluck S."/>
            <person name="Kyrpides N."/>
            <person name="Mavromatis K."/>
            <person name="Ivanova N."/>
            <person name="Mikhailova N."/>
            <person name="LaButti K.M."/>
            <person name="Clum A."/>
            <person name="Sun H.I."/>
            <person name="Brettin T."/>
            <person name="Detter J.C."/>
            <person name="Han C."/>
            <person name="Larimer F."/>
            <person name="Land M."/>
            <person name="Hauser L."/>
            <person name="Markowitz V."/>
            <person name="Cheng J.F."/>
            <person name="Hugenholtz P."/>
            <person name="Woyke T."/>
            <person name="Wu D."/>
            <person name="Steenblock K."/>
            <person name="Schneider S."/>
            <person name="Pukall R."/>
            <person name="Goeker M."/>
            <person name="Klenk H.P."/>
            <person name="Eisen J.A."/>
        </authorList>
    </citation>
    <scope>NUCLEOTIDE SEQUENCE [LARGE SCALE GENOMIC DNA]</scope>
    <source>
        <strain evidence="11">ATCC 49802 / DSM 20745 / S 6022</strain>
    </source>
</reference>
<evidence type="ECO:0000256" key="1">
    <source>
        <dbReference type="ARBA" id="ARBA00022553"/>
    </source>
</evidence>
<feature type="DNA-binding region" description="OmpR/PhoB-type" evidence="7">
    <location>
        <begin position="133"/>
        <end position="232"/>
    </location>
</feature>
<feature type="domain" description="OmpR/PhoB-type" evidence="9">
    <location>
        <begin position="133"/>
        <end position="232"/>
    </location>
</feature>
<feature type="domain" description="Response regulatory" evidence="8">
    <location>
        <begin position="9"/>
        <end position="123"/>
    </location>
</feature>
<gene>
    <name evidence="10" type="ordered locus">Sthe_1941</name>
</gene>
<dbReference type="Gene3D" id="3.40.50.2300">
    <property type="match status" value="1"/>
</dbReference>
<dbReference type="GO" id="GO:0000156">
    <property type="term" value="F:phosphorelay response regulator activity"/>
    <property type="evidence" value="ECO:0007669"/>
    <property type="project" value="TreeGrafter"/>
</dbReference>
<dbReference type="AlphaFoldDB" id="D1C556"/>
<evidence type="ECO:0000259" key="8">
    <source>
        <dbReference type="PROSITE" id="PS50110"/>
    </source>
</evidence>
<dbReference type="GO" id="GO:0032993">
    <property type="term" value="C:protein-DNA complex"/>
    <property type="evidence" value="ECO:0007669"/>
    <property type="project" value="TreeGrafter"/>
</dbReference>
<dbReference type="SMART" id="SM00862">
    <property type="entry name" value="Trans_reg_C"/>
    <property type="match status" value="1"/>
</dbReference>
<dbReference type="OrthoDB" id="9790454at2"/>
<evidence type="ECO:0000313" key="10">
    <source>
        <dbReference type="EMBL" id="ACZ39373.1"/>
    </source>
</evidence>
<keyword evidence="2" id="KW-0902">Two-component regulatory system</keyword>
<evidence type="ECO:0000256" key="5">
    <source>
        <dbReference type="ARBA" id="ARBA00023163"/>
    </source>
</evidence>
<dbReference type="InterPro" id="IPR001789">
    <property type="entry name" value="Sig_transdc_resp-reg_receiver"/>
</dbReference>
<keyword evidence="11" id="KW-1185">Reference proteome</keyword>
<dbReference type="InterPro" id="IPR036388">
    <property type="entry name" value="WH-like_DNA-bd_sf"/>
</dbReference>